<organism evidence="1 2">
    <name type="scientific">Timema podura</name>
    <name type="common">Walking stick</name>
    <dbReference type="NCBI Taxonomy" id="61482"/>
    <lineage>
        <taxon>Eukaryota</taxon>
        <taxon>Metazoa</taxon>
        <taxon>Ecdysozoa</taxon>
        <taxon>Arthropoda</taxon>
        <taxon>Hexapoda</taxon>
        <taxon>Insecta</taxon>
        <taxon>Pterygota</taxon>
        <taxon>Neoptera</taxon>
        <taxon>Polyneoptera</taxon>
        <taxon>Phasmatodea</taxon>
        <taxon>Timematodea</taxon>
        <taxon>Timematoidea</taxon>
        <taxon>Timematidae</taxon>
        <taxon>Timema</taxon>
    </lineage>
</organism>
<keyword evidence="2" id="KW-1185">Reference proteome</keyword>
<dbReference type="EMBL" id="CAJPIN010036411">
    <property type="protein sequence ID" value="CAG2064727.1"/>
    <property type="molecule type" value="Genomic_DNA"/>
</dbReference>
<proteinExistence type="predicted"/>
<evidence type="ECO:0000313" key="2">
    <source>
        <dbReference type="Proteomes" id="UP001153148"/>
    </source>
</evidence>
<evidence type="ECO:0000313" key="1">
    <source>
        <dbReference type="EMBL" id="CAG2064727.1"/>
    </source>
</evidence>
<dbReference type="Proteomes" id="UP001153148">
    <property type="component" value="Unassembled WGS sequence"/>
</dbReference>
<accession>A0ABN7PAH3</accession>
<sequence>MQSAVQHLRQIKNGSFYEYHLVNNGDECVHSEIVSPRKNDLTIAGLVRLKFSDSLPSLILLNFDYCQDIDVLHIFVQLVQSEGQLPKTVQFSPFLSLSRALSLSLSVFPTTNYLICNSSGPAP</sequence>
<reference evidence="1" key="1">
    <citation type="submission" date="2021-03" db="EMBL/GenBank/DDBJ databases">
        <authorList>
            <person name="Tran Van P."/>
        </authorList>
    </citation>
    <scope>NUCLEOTIDE SEQUENCE</scope>
</reference>
<name>A0ABN7PAH3_TIMPD</name>
<comment type="caution">
    <text evidence="1">The sequence shown here is derived from an EMBL/GenBank/DDBJ whole genome shotgun (WGS) entry which is preliminary data.</text>
</comment>
<protein>
    <submittedName>
        <fullName evidence="1">Uncharacterized protein</fullName>
    </submittedName>
</protein>
<gene>
    <name evidence="1" type="ORF">TPAB3V08_LOCUS11671</name>
</gene>